<proteinExistence type="predicted"/>
<organism evidence="1 2">
    <name type="scientific">Ambispora leptoticha</name>
    <dbReference type="NCBI Taxonomy" id="144679"/>
    <lineage>
        <taxon>Eukaryota</taxon>
        <taxon>Fungi</taxon>
        <taxon>Fungi incertae sedis</taxon>
        <taxon>Mucoromycota</taxon>
        <taxon>Glomeromycotina</taxon>
        <taxon>Glomeromycetes</taxon>
        <taxon>Archaeosporales</taxon>
        <taxon>Ambisporaceae</taxon>
        <taxon>Ambispora</taxon>
    </lineage>
</organism>
<name>A0A9N9C8N9_9GLOM</name>
<keyword evidence="2" id="KW-1185">Reference proteome</keyword>
<gene>
    <name evidence="1" type="ORF">ALEPTO_LOCUS7726</name>
</gene>
<comment type="caution">
    <text evidence="1">The sequence shown here is derived from an EMBL/GenBank/DDBJ whole genome shotgun (WGS) entry which is preliminary data.</text>
</comment>
<protein>
    <submittedName>
        <fullName evidence="1">8899_t:CDS:1</fullName>
    </submittedName>
</protein>
<evidence type="ECO:0000313" key="2">
    <source>
        <dbReference type="Proteomes" id="UP000789508"/>
    </source>
</evidence>
<dbReference type="Proteomes" id="UP000789508">
    <property type="component" value="Unassembled WGS sequence"/>
</dbReference>
<accession>A0A9N9C8N9</accession>
<reference evidence="1" key="1">
    <citation type="submission" date="2021-06" db="EMBL/GenBank/DDBJ databases">
        <authorList>
            <person name="Kallberg Y."/>
            <person name="Tangrot J."/>
            <person name="Rosling A."/>
        </authorList>
    </citation>
    <scope>NUCLEOTIDE SEQUENCE</scope>
    <source>
        <strain evidence="1">FL130A</strain>
    </source>
</reference>
<dbReference type="EMBL" id="CAJVPS010003576">
    <property type="protein sequence ID" value="CAG8591536.1"/>
    <property type="molecule type" value="Genomic_DNA"/>
</dbReference>
<sequence length="149" mass="16627">MPKRSIEKRQGCTPHLARCLFTSNGTQSQQIGGEIHFAEMPSCVVWVDGQLNFHPDEQGFPTTFPFYDLHVTSSPDIADPSVTTEDLEDFVITNDNGQDLVNSPFQQNFSLSVFPNDFFNGTTPYFVVVAIDKSPSDQIIGSCSIERIY</sequence>
<evidence type="ECO:0000313" key="1">
    <source>
        <dbReference type="EMBL" id="CAG8591536.1"/>
    </source>
</evidence>
<dbReference type="AlphaFoldDB" id="A0A9N9C8N9"/>